<dbReference type="STRING" id="180332.GCA_000797495_03278"/>
<reference evidence="7 8" key="1">
    <citation type="journal article" date="2019" name="Anaerobe">
        <title>Detection of Robinsoniella peoriensis in multiple bone samples of a trauma patient.</title>
        <authorList>
            <person name="Schrottner P."/>
            <person name="Hartwich K."/>
            <person name="Bunk B."/>
            <person name="Schober I."/>
            <person name="Helbig S."/>
            <person name="Rudolph W.W."/>
            <person name="Gunzer F."/>
        </authorList>
    </citation>
    <scope>NUCLEOTIDE SEQUENCE [LARGE SCALE GENOMIC DNA]</scope>
    <source>
        <strain evidence="7 8">DSM 106044</strain>
    </source>
</reference>
<dbReference type="RefSeq" id="WP_138002875.1">
    <property type="nucleotide sequence ID" value="NZ_QGQD01000060.1"/>
</dbReference>
<evidence type="ECO:0000256" key="5">
    <source>
        <dbReference type="SAM" id="Phobius"/>
    </source>
</evidence>
<keyword evidence="8" id="KW-1185">Reference proteome</keyword>
<dbReference type="GO" id="GO:0016887">
    <property type="term" value="F:ATP hydrolysis activity"/>
    <property type="evidence" value="ECO:0007669"/>
    <property type="project" value="InterPro"/>
</dbReference>
<dbReference type="PROSITE" id="PS00211">
    <property type="entry name" value="ABC_TRANSPORTER_1"/>
    <property type="match status" value="1"/>
</dbReference>
<feature type="transmembrane region" description="Helical" evidence="5">
    <location>
        <begin position="630"/>
        <end position="651"/>
    </location>
</feature>
<dbReference type="Pfam" id="PF12704">
    <property type="entry name" value="MacB_PCD"/>
    <property type="match status" value="1"/>
</dbReference>
<dbReference type="EC" id="3.6.3.-" evidence="7"/>
<dbReference type="InterPro" id="IPR025857">
    <property type="entry name" value="MacB_PCD"/>
</dbReference>
<dbReference type="InterPro" id="IPR027417">
    <property type="entry name" value="P-loop_NTPase"/>
</dbReference>
<dbReference type="SMART" id="SM00382">
    <property type="entry name" value="AAA"/>
    <property type="match status" value="1"/>
</dbReference>
<gene>
    <name evidence="7" type="primary">metN</name>
    <name evidence="7" type="ORF">DSM106044_03152</name>
</gene>
<evidence type="ECO:0000313" key="7">
    <source>
        <dbReference type="EMBL" id="TLD00062.1"/>
    </source>
</evidence>
<organism evidence="7 8">
    <name type="scientific">Robinsoniella peoriensis</name>
    <dbReference type="NCBI Taxonomy" id="180332"/>
    <lineage>
        <taxon>Bacteria</taxon>
        <taxon>Bacillati</taxon>
        <taxon>Bacillota</taxon>
        <taxon>Clostridia</taxon>
        <taxon>Lachnospirales</taxon>
        <taxon>Lachnospiraceae</taxon>
        <taxon>Robinsoniella</taxon>
    </lineage>
</organism>
<evidence type="ECO:0000256" key="2">
    <source>
        <dbReference type="ARBA" id="ARBA00022448"/>
    </source>
</evidence>
<accession>A0A4U8Q5E2</accession>
<protein>
    <submittedName>
        <fullName evidence="7">Methionine import ATP-binding protein MetN</fullName>
        <ecNumber evidence="7">3.6.3.-</ecNumber>
    </submittedName>
</protein>
<evidence type="ECO:0000313" key="8">
    <source>
        <dbReference type="Proteomes" id="UP000306509"/>
    </source>
</evidence>
<dbReference type="Gene3D" id="3.40.50.300">
    <property type="entry name" value="P-loop containing nucleotide triphosphate hydrolases"/>
    <property type="match status" value="1"/>
</dbReference>
<keyword evidence="5" id="KW-1133">Transmembrane helix</keyword>
<comment type="similarity">
    <text evidence="1">Belongs to the ABC transporter superfamily.</text>
</comment>
<dbReference type="PROSITE" id="PS50893">
    <property type="entry name" value="ABC_TRANSPORTER_2"/>
    <property type="match status" value="1"/>
</dbReference>
<dbReference type="GO" id="GO:0005524">
    <property type="term" value="F:ATP binding"/>
    <property type="evidence" value="ECO:0007669"/>
    <property type="project" value="UniProtKB-KW"/>
</dbReference>
<evidence type="ECO:0000256" key="4">
    <source>
        <dbReference type="ARBA" id="ARBA00022840"/>
    </source>
</evidence>
<dbReference type="Pfam" id="PF00005">
    <property type="entry name" value="ABC_tran"/>
    <property type="match status" value="1"/>
</dbReference>
<feature type="transmembrane region" description="Helical" evidence="5">
    <location>
        <begin position="542"/>
        <end position="566"/>
    </location>
</feature>
<dbReference type="InterPro" id="IPR017871">
    <property type="entry name" value="ABC_transporter-like_CS"/>
</dbReference>
<feature type="transmembrane region" description="Helical" evidence="5">
    <location>
        <begin position="586"/>
        <end position="610"/>
    </location>
</feature>
<dbReference type="Proteomes" id="UP000306509">
    <property type="component" value="Unassembled WGS sequence"/>
</dbReference>
<dbReference type="AlphaFoldDB" id="A0A4U8Q5E2"/>
<evidence type="ECO:0000256" key="1">
    <source>
        <dbReference type="ARBA" id="ARBA00005417"/>
    </source>
</evidence>
<sequence length="664" mass="73038">MFEIKNVSKQFGDEFALRGISMTIGKGLHFIVGSSGSAKTTLLKIISGMEQSFDGEVFYRGQDIKKLTERDKSYYYNNIFGFVWQDFNLLDDLTVLENIMLPGYLKMKQNKKEVTKVLADLKIDGLAMQKTGRLSGGQKQRVAIARELLKDPQVIIADEPTSALDEQSSKIIMKLLREISKKRTVIIVTHNTALIDQKDKVHELDKGELVSTTDETDRKEIKTNRYENKADQNKADQNKAGQNKAHSLGIYHAIRLAWSNLKSKWGRFAIHVLSLMVGAVLLLVTVSGGITDTGQSAFDELFRTYGDSILDISVVNSFMSAGGTDGKENDEPDANVSQDIDGLYEKYLSDDRVSHIVFTQAYSDIQVTVDGNDIKIDTSNSVPVINKLTAGVMPMGNENEIVVPQSFVKKLGWADKEALGKTVTFTGAVYNWDSGEPVLMPVTSDCKIVGVMDTTVKYDAGEELMEYSVDDAFFFSKSAIDEMRNQAGIKNEEVNFSIRAKTPADMIAIKDELNADGIVPLGRFELVEDMVRLNQQTSQQSGAAVVVIGIMSVVIILAVSIITALIRKREYAIYKVSGYAGRHLALMSFTEAFFSIVVSVVLFLCMSPIADFAATAFWNVNILNGKMLGAGVLLVLAMGLLSGSVTTLVSLSAKITNSLKTGDR</sequence>
<dbReference type="SUPFAM" id="SSF52540">
    <property type="entry name" value="P-loop containing nucleoside triphosphate hydrolases"/>
    <property type="match status" value="1"/>
</dbReference>
<keyword evidence="5" id="KW-0472">Membrane</keyword>
<keyword evidence="5" id="KW-0812">Transmembrane</keyword>
<evidence type="ECO:0000259" key="6">
    <source>
        <dbReference type="PROSITE" id="PS50893"/>
    </source>
</evidence>
<keyword evidence="7" id="KW-0378">Hydrolase</keyword>
<feature type="domain" description="ABC transporter" evidence="6">
    <location>
        <begin position="2"/>
        <end position="231"/>
    </location>
</feature>
<dbReference type="PANTHER" id="PTHR42798:SF4">
    <property type="entry name" value="ABC TRANSPORTER DOMAIN-CONTAINING PROTEIN"/>
    <property type="match status" value="1"/>
</dbReference>
<comment type="caution">
    <text evidence="7">The sequence shown here is derived from an EMBL/GenBank/DDBJ whole genome shotgun (WGS) entry which is preliminary data.</text>
</comment>
<dbReference type="EMBL" id="QGQD01000060">
    <property type="protein sequence ID" value="TLD00062.1"/>
    <property type="molecule type" value="Genomic_DNA"/>
</dbReference>
<name>A0A4U8Q5E2_9FIRM</name>
<dbReference type="InterPro" id="IPR003593">
    <property type="entry name" value="AAA+_ATPase"/>
</dbReference>
<keyword evidence="3" id="KW-0547">Nucleotide-binding</keyword>
<feature type="transmembrane region" description="Helical" evidence="5">
    <location>
        <begin position="268"/>
        <end position="290"/>
    </location>
</feature>
<dbReference type="PANTHER" id="PTHR42798">
    <property type="entry name" value="LIPOPROTEIN-RELEASING SYSTEM ATP-BINDING PROTEIN LOLD"/>
    <property type="match status" value="1"/>
</dbReference>
<dbReference type="InterPro" id="IPR003439">
    <property type="entry name" value="ABC_transporter-like_ATP-bd"/>
</dbReference>
<keyword evidence="4 7" id="KW-0067">ATP-binding</keyword>
<dbReference type="InterPro" id="IPR017911">
    <property type="entry name" value="MacB-like_ATP-bd"/>
</dbReference>
<dbReference type="CDD" id="cd03255">
    <property type="entry name" value="ABC_MJ0796_LolCDE_FtsE"/>
    <property type="match status" value="1"/>
</dbReference>
<evidence type="ECO:0000256" key="3">
    <source>
        <dbReference type="ARBA" id="ARBA00022741"/>
    </source>
</evidence>
<keyword evidence="2" id="KW-0813">Transport</keyword>
<proteinExistence type="inferred from homology"/>